<dbReference type="Pfam" id="PF13637">
    <property type="entry name" value="Ank_4"/>
    <property type="match status" value="2"/>
</dbReference>
<dbReference type="InterPro" id="IPR036770">
    <property type="entry name" value="Ankyrin_rpt-contain_sf"/>
</dbReference>
<dbReference type="InterPro" id="IPR002110">
    <property type="entry name" value="Ankyrin_rpt"/>
</dbReference>
<dbReference type="SUPFAM" id="SSF48403">
    <property type="entry name" value="Ankyrin repeat"/>
    <property type="match status" value="1"/>
</dbReference>
<dbReference type="RefSeq" id="XP_008865073.1">
    <property type="nucleotide sequence ID" value="XM_008866851.1"/>
</dbReference>
<dbReference type="OrthoDB" id="60283at2759"/>
<reference evidence="1" key="1">
    <citation type="submission" date="2013-12" db="EMBL/GenBank/DDBJ databases">
        <title>The Genome Sequence of Aphanomyces invadans NJM9701.</title>
        <authorList>
            <consortium name="The Broad Institute Genomics Platform"/>
            <person name="Russ C."/>
            <person name="Tyler B."/>
            <person name="van West P."/>
            <person name="Dieguez-Uribeondo J."/>
            <person name="Young S.K."/>
            <person name="Zeng Q."/>
            <person name="Gargeya S."/>
            <person name="Fitzgerald M."/>
            <person name="Abouelleil A."/>
            <person name="Alvarado L."/>
            <person name="Chapman S.B."/>
            <person name="Gainer-Dewar J."/>
            <person name="Goldberg J."/>
            <person name="Griggs A."/>
            <person name="Gujja S."/>
            <person name="Hansen M."/>
            <person name="Howarth C."/>
            <person name="Imamovic A."/>
            <person name="Ireland A."/>
            <person name="Larimer J."/>
            <person name="McCowan C."/>
            <person name="Murphy C."/>
            <person name="Pearson M."/>
            <person name="Poon T.W."/>
            <person name="Priest M."/>
            <person name="Roberts A."/>
            <person name="Saif S."/>
            <person name="Shea T."/>
            <person name="Sykes S."/>
            <person name="Wortman J."/>
            <person name="Nusbaum C."/>
            <person name="Birren B."/>
        </authorList>
    </citation>
    <scope>NUCLEOTIDE SEQUENCE [LARGE SCALE GENOMIC DNA]</scope>
    <source>
        <strain evidence="1">NJM9701</strain>
    </source>
</reference>
<dbReference type="VEuPathDB" id="FungiDB:H310_03097"/>
<dbReference type="EMBL" id="KI913955">
    <property type="protein sequence ID" value="ETW06998.1"/>
    <property type="molecule type" value="Genomic_DNA"/>
</dbReference>
<dbReference type="GeneID" id="20080147"/>
<sequence>MSLRVVTIEGRYPTDVALGVIHAVLAAWYRSVGMSRVWKLFASLPQMKDILILDAVYSGNMTVLKHLHAADLDVLVFLHEVVTHSGCTSLAMDVAAQYGHLHVVRYLHERRTEGCSMWAMNGAAENGHLEVVHFLQLHRPESNLEWALEYAAADGRMDVAVLLSDLFGTDRECSTRAMDGAARNGHLAMVQYLHLNRRDGCTTGAMDWAATHGHVAIVQWLHANRTEGCTTSAMDMACGAKGHLELVKWLHAHRHEGCTTSAMDDAAANGKLEVVL</sequence>
<proteinExistence type="predicted"/>
<organism evidence="1">
    <name type="scientific">Aphanomyces invadans</name>
    <dbReference type="NCBI Taxonomy" id="157072"/>
    <lineage>
        <taxon>Eukaryota</taxon>
        <taxon>Sar</taxon>
        <taxon>Stramenopiles</taxon>
        <taxon>Oomycota</taxon>
        <taxon>Saprolegniomycetes</taxon>
        <taxon>Saprolegniales</taxon>
        <taxon>Verrucalvaceae</taxon>
        <taxon>Aphanomyces</taxon>
    </lineage>
</organism>
<gene>
    <name evidence="1" type="ORF">H310_03097</name>
</gene>
<accession>A0A024UN17</accession>
<protein>
    <submittedName>
        <fullName evidence="1">Uncharacterized protein</fullName>
    </submittedName>
</protein>
<dbReference type="Gene3D" id="1.25.40.20">
    <property type="entry name" value="Ankyrin repeat-containing domain"/>
    <property type="match status" value="2"/>
</dbReference>
<dbReference type="PANTHER" id="PTHR46586:SF3">
    <property type="entry name" value="ANKYRIN REPEAT-CONTAINING PROTEIN"/>
    <property type="match status" value="1"/>
</dbReference>
<evidence type="ECO:0000313" key="1">
    <source>
        <dbReference type="EMBL" id="ETW06998.1"/>
    </source>
</evidence>
<dbReference type="InterPro" id="IPR052050">
    <property type="entry name" value="SecEffector_AnkRepeat"/>
</dbReference>
<name>A0A024UN17_9STRA</name>
<dbReference type="AlphaFoldDB" id="A0A024UN17"/>
<dbReference type="PANTHER" id="PTHR46586">
    <property type="entry name" value="ANKYRIN REPEAT-CONTAINING PROTEIN"/>
    <property type="match status" value="1"/>
</dbReference>